<feature type="domain" description="Homing endonuclease LAGLIDADG" evidence="2">
    <location>
        <begin position="336"/>
        <end position="507"/>
    </location>
</feature>
<dbReference type="EMBL" id="MK633966">
    <property type="protein sequence ID" value="QBM31501.1"/>
    <property type="molecule type" value="Genomic_DNA"/>
</dbReference>
<proteinExistence type="predicted"/>
<dbReference type="SUPFAM" id="SSF55608">
    <property type="entry name" value="Homing endonucleases"/>
    <property type="match status" value="3"/>
</dbReference>
<feature type="domain" description="Homing endonuclease LAGLIDADG" evidence="1">
    <location>
        <begin position="146"/>
        <end position="239"/>
    </location>
</feature>
<dbReference type="InterPro" id="IPR051289">
    <property type="entry name" value="LAGLIDADG_Endonuclease"/>
</dbReference>
<dbReference type="Pfam" id="PF03161">
    <property type="entry name" value="LAGLIDADG_2"/>
    <property type="match status" value="1"/>
</dbReference>
<dbReference type="Gene3D" id="3.10.28.10">
    <property type="entry name" value="Homing endonucleases"/>
    <property type="match status" value="4"/>
</dbReference>
<reference evidence="3" key="1">
    <citation type="submission" date="2019-03" db="EMBL/GenBank/DDBJ databases">
        <authorList>
            <person name="Zhang Y.Q."/>
        </authorList>
    </citation>
    <scope>NUCLEOTIDE SEQUENCE</scope>
    <source>
        <strain evidence="3">YMF1.01900</strain>
    </source>
</reference>
<evidence type="ECO:0000259" key="1">
    <source>
        <dbReference type="Pfam" id="PF00961"/>
    </source>
</evidence>
<gene>
    <name evidence="3" type="primary">orf526</name>
</gene>
<dbReference type="GO" id="GO:0005739">
    <property type="term" value="C:mitochondrion"/>
    <property type="evidence" value="ECO:0007669"/>
    <property type="project" value="UniProtKB-ARBA"/>
</dbReference>
<name>A0A482EA31_9PEZI</name>
<dbReference type="PANTHER" id="PTHR36181">
    <property type="entry name" value="INTRON-ENCODED ENDONUCLEASE AI3-RELATED"/>
    <property type="match status" value="1"/>
</dbReference>
<keyword evidence="3" id="KW-0496">Mitochondrion</keyword>
<organism evidence="3">
    <name type="scientific">Arthrobotrys musiformis</name>
    <dbReference type="NCBI Taxonomy" id="47236"/>
    <lineage>
        <taxon>Eukaryota</taxon>
        <taxon>Fungi</taxon>
        <taxon>Dikarya</taxon>
        <taxon>Ascomycota</taxon>
        <taxon>Pezizomycotina</taxon>
        <taxon>Orbiliomycetes</taxon>
        <taxon>Orbiliales</taxon>
        <taxon>Orbiliaceae</taxon>
        <taxon>Arthrobotrys</taxon>
    </lineage>
</organism>
<accession>A0A482EA31</accession>
<dbReference type="PANTHER" id="PTHR36181:SF2">
    <property type="entry name" value="INTRON-ENCODED ENDONUCLEASE AI3-RELATED"/>
    <property type="match status" value="1"/>
</dbReference>
<feature type="domain" description="Homing endonuclease LAGLIDADG" evidence="1">
    <location>
        <begin position="5"/>
        <end position="93"/>
    </location>
</feature>
<dbReference type="AlphaFoldDB" id="A0A482EA31"/>
<dbReference type="InterPro" id="IPR004860">
    <property type="entry name" value="LAGLIDADG_dom"/>
</dbReference>
<dbReference type="Pfam" id="PF00961">
    <property type="entry name" value="LAGLIDADG_1"/>
    <property type="match status" value="2"/>
</dbReference>
<evidence type="ECO:0000259" key="2">
    <source>
        <dbReference type="Pfam" id="PF03161"/>
    </source>
</evidence>
<protein>
    <recommendedName>
        <fullName evidence="1 2">Homing endonuclease LAGLIDADG domain-containing protein</fullName>
    </recommendedName>
</protein>
<dbReference type="InterPro" id="IPR027434">
    <property type="entry name" value="Homing_endonucl"/>
</dbReference>
<evidence type="ECO:0000313" key="3">
    <source>
        <dbReference type="EMBL" id="QBM31501.1"/>
    </source>
</evidence>
<dbReference type="GO" id="GO:0004519">
    <property type="term" value="F:endonuclease activity"/>
    <property type="evidence" value="ECO:0007669"/>
    <property type="project" value="InterPro"/>
</dbReference>
<sequence>MAMFMGIVDGDGYIEIGPQKQYNKKTKLSVKSTIRARLVIRLHTRDEDLLNYLVKVLGTGSLSHLNSVNQIRLIFSKKDLISIIIPLIKEYNLEFLTNNRRNQYALLTYIIENNVVHWDDVQFKASSLSVHTCDYYINLKFFADWLVGFTMAEGSFGIKANGSAFYQIKQKGLENYNILKAICLVVADKQINDTKPDDNDNYQISLTSKMDIQKTVNFFSSDNNHPLIGYKLKQYELWLVALKASSRYSQIIYPPLISLSSMLLLIFIIPSNEELVVENFKFFVNILNLLQIDSLKCLNLNSSLFFLTPIILNIPIRVKSQKLKIRVGPHSPNIISIIFGYLLGNANLEKNKNGNGTRIIFIQEGSHVKYLLWLHNELAKAGYCNSNIPKIITKLGIHGKMRKVIRFSSWTLTSFNWIYDLWYINDKKVVPKSIKEYLTPFTFAVWIMNNGYKSHGGLKILTYSFSYSDCILLTEALYSNFKLITIIQATGTPNKYLIYINKESMPYLRSIVFRYFIPTMKYKILP</sequence>
<geneLocation type="mitochondrion" evidence="3"/>